<feature type="compositionally biased region" description="Low complexity" evidence="1">
    <location>
        <begin position="9"/>
        <end position="19"/>
    </location>
</feature>
<dbReference type="EMBL" id="CAXAMM010039301">
    <property type="protein sequence ID" value="CAK9085450.1"/>
    <property type="molecule type" value="Genomic_DNA"/>
</dbReference>
<feature type="compositionally biased region" description="Gly residues" evidence="1">
    <location>
        <begin position="53"/>
        <end position="63"/>
    </location>
</feature>
<evidence type="ECO:0000256" key="1">
    <source>
        <dbReference type="SAM" id="MobiDB-lite"/>
    </source>
</evidence>
<comment type="caution">
    <text evidence="2">The sequence shown here is derived from an EMBL/GenBank/DDBJ whole genome shotgun (WGS) entry which is preliminary data.</text>
</comment>
<feature type="non-terminal residue" evidence="2">
    <location>
        <position position="1"/>
    </location>
</feature>
<organism evidence="2 3">
    <name type="scientific">Durusdinium trenchii</name>
    <dbReference type="NCBI Taxonomy" id="1381693"/>
    <lineage>
        <taxon>Eukaryota</taxon>
        <taxon>Sar</taxon>
        <taxon>Alveolata</taxon>
        <taxon>Dinophyceae</taxon>
        <taxon>Suessiales</taxon>
        <taxon>Symbiodiniaceae</taxon>
        <taxon>Durusdinium</taxon>
    </lineage>
</organism>
<evidence type="ECO:0000313" key="3">
    <source>
        <dbReference type="Proteomes" id="UP001642464"/>
    </source>
</evidence>
<accession>A0ABP0QDB9</accession>
<dbReference type="Proteomes" id="UP001642464">
    <property type="component" value="Unassembled WGS sequence"/>
</dbReference>
<evidence type="ECO:0000313" key="2">
    <source>
        <dbReference type="EMBL" id="CAK9085450.1"/>
    </source>
</evidence>
<feature type="region of interest" description="Disordered" evidence="1">
    <location>
        <begin position="1"/>
        <end position="90"/>
    </location>
</feature>
<sequence>ARYNAGQLASSGASSSAGGFQWGPAGYDSAASEWSAGQNSWQDLPHQSDASGGKPGKGQGGPVQGKSFRGAPSQPAAVYPWPYQNKGAPS</sequence>
<gene>
    <name evidence="2" type="ORF">SCF082_LOCUS40481</name>
</gene>
<keyword evidence="3" id="KW-1185">Reference proteome</keyword>
<protein>
    <submittedName>
        <fullName evidence="2">Uncharacterized protein</fullName>
    </submittedName>
</protein>
<reference evidence="2 3" key="1">
    <citation type="submission" date="2024-02" db="EMBL/GenBank/DDBJ databases">
        <authorList>
            <person name="Chen Y."/>
            <person name="Shah S."/>
            <person name="Dougan E. K."/>
            <person name="Thang M."/>
            <person name="Chan C."/>
        </authorList>
    </citation>
    <scope>NUCLEOTIDE SEQUENCE [LARGE SCALE GENOMIC DNA]</scope>
</reference>
<name>A0ABP0QDB9_9DINO</name>
<proteinExistence type="predicted"/>